<keyword evidence="1" id="KW-1133">Transmembrane helix</keyword>
<reference evidence="2" key="1">
    <citation type="submission" date="2015-08" db="EMBL/GenBank/DDBJ databases">
        <authorList>
            <person name="Babu N.S."/>
            <person name="Beckwith C.J."/>
            <person name="Beseler K.G."/>
            <person name="Brison A."/>
            <person name="Carone J.V."/>
            <person name="Caskin T.P."/>
            <person name="Diamond M."/>
            <person name="Durham M.E."/>
            <person name="Foxe J.M."/>
            <person name="Go M."/>
            <person name="Henderson B.A."/>
            <person name="Jones I.B."/>
            <person name="McGettigan J.A."/>
            <person name="Micheletti S.J."/>
            <person name="Nasrallah M.E."/>
            <person name="Ortiz D."/>
            <person name="Piller C.R."/>
            <person name="Privatt S.R."/>
            <person name="Schneider S.L."/>
            <person name="Sharp S."/>
            <person name="Smith T.C."/>
            <person name="Stanton J.D."/>
            <person name="Ullery H.E."/>
            <person name="Wilson R.J."/>
            <person name="Serrano M.G."/>
            <person name="Buck G."/>
            <person name="Lee V."/>
            <person name="Wang Y."/>
            <person name="Carvalho R."/>
            <person name="Voegtly L."/>
            <person name="Shi R."/>
            <person name="Duckworth R."/>
            <person name="Johnson A."/>
            <person name="Loviza R."/>
            <person name="Walstead R."/>
            <person name="Shah Z."/>
            <person name="Kiflezghi M."/>
            <person name="Wade K."/>
            <person name="Ball S.L."/>
            <person name="Bradley K.W."/>
            <person name="Asai D.J."/>
            <person name="Bowman C.A."/>
            <person name="Russell D.A."/>
            <person name="Pope W.H."/>
            <person name="Jacobs-Sera D."/>
            <person name="Hendrix R.W."/>
            <person name="Hatfull G.F."/>
        </authorList>
    </citation>
    <scope>NUCLEOTIDE SEQUENCE</scope>
</reference>
<keyword evidence="1" id="KW-0812">Transmembrane</keyword>
<proteinExistence type="predicted"/>
<evidence type="ECO:0000313" key="2">
    <source>
        <dbReference type="EMBL" id="CUR54342.1"/>
    </source>
</evidence>
<feature type="transmembrane region" description="Helical" evidence="1">
    <location>
        <begin position="39"/>
        <end position="62"/>
    </location>
</feature>
<gene>
    <name evidence="2" type="ORF">NOCA2150084</name>
</gene>
<organism evidence="2">
    <name type="scientific">metagenome</name>
    <dbReference type="NCBI Taxonomy" id="256318"/>
    <lineage>
        <taxon>unclassified sequences</taxon>
        <taxon>metagenomes</taxon>
    </lineage>
</organism>
<dbReference type="EMBL" id="CZKA01000007">
    <property type="protein sequence ID" value="CUR54342.1"/>
    <property type="molecule type" value="Genomic_DNA"/>
</dbReference>
<name>A0A2P2C0V7_9ZZZZ</name>
<protein>
    <recommendedName>
        <fullName evidence="3">Mercuric ion transport protein</fullName>
    </recommendedName>
</protein>
<dbReference type="AlphaFoldDB" id="A0A2P2C0V7"/>
<accession>A0A2P2C0V7</accession>
<dbReference type="Gene3D" id="1.10.287.910">
    <property type="entry name" value="bacterial mercury transporter, merf"/>
    <property type="match status" value="1"/>
</dbReference>
<evidence type="ECO:0008006" key="3">
    <source>
        <dbReference type="Google" id="ProtNLM"/>
    </source>
</evidence>
<keyword evidence="1" id="KW-0472">Membrane</keyword>
<sequence>MSFSMKDRHLFGMGAAACAVCCAAPILTLLGVAGVAATAATLVFAGTVFAIVVAVGALLAVWNQRRRRRAGDCSTVAGPVAVEVSLRRPDEAL</sequence>
<evidence type="ECO:0000256" key="1">
    <source>
        <dbReference type="SAM" id="Phobius"/>
    </source>
</evidence>